<dbReference type="Gene3D" id="1.10.530.10">
    <property type="match status" value="1"/>
</dbReference>
<dbReference type="InterPro" id="IPR011970">
    <property type="entry name" value="MltB_2"/>
</dbReference>
<dbReference type="InterPro" id="IPR031304">
    <property type="entry name" value="SLT_2"/>
</dbReference>
<gene>
    <name evidence="2" type="ORF">RIEGSTA812A_PEG_5</name>
</gene>
<dbReference type="NCBIfam" id="TIGR02283">
    <property type="entry name" value="MltB_2"/>
    <property type="match status" value="1"/>
</dbReference>
<organism evidence="2">
    <name type="scientific">invertebrate metagenome</name>
    <dbReference type="NCBI Taxonomy" id="1711999"/>
    <lineage>
        <taxon>unclassified sequences</taxon>
        <taxon>metagenomes</taxon>
        <taxon>organismal metagenomes</taxon>
    </lineage>
</organism>
<sequence>MVFLACRSRQEGGRKKVKRVKNMMGVFTRVLCAIVQVIFVLTVTSEKTTYLIGNTWASTRKENTQDFATWLEDLKIEAQKAWKIRPEVLERALADVQPLPCVIELDRRQPERTLTTFQAYRTRMITGARIAAGRERIASYRQLLGEIGRLYGVQPRFIVALWGIETNFGLIPGQFLVVNALATLAYDSRRSTYFRQELFQALTILHQGHITPERMRGSWAGAMGQNQFMPSSFLRFARDYDGDGHSDIWSTEADIFASTANYLATAGWKSSQSWGQEVCLPEGFDSTLASTLATRKTKKSLSEWATLGLIKANGCSLPDTPLSARLILPDSSKGSAFLLFDNYDVLLKWNRSHWFALAVGHLADRLQGQSVLRKEEVMDERCSYKW</sequence>
<name>A0A484H9P9_9ZZZZ</name>
<keyword evidence="2" id="KW-0326">Glycosidase</keyword>
<feature type="domain" description="Transglycosylase SLT" evidence="1">
    <location>
        <begin position="67"/>
        <end position="364"/>
    </location>
</feature>
<protein>
    <submittedName>
        <fullName evidence="2">Membrane-bound lytic murein transglycosylase B</fullName>
        <ecNumber evidence="2">3.2.1.-</ecNumber>
    </submittedName>
</protein>
<dbReference type="EMBL" id="LR026963">
    <property type="protein sequence ID" value="VBB68532.1"/>
    <property type="molecule type" value="Genomic_DNA"/>
</dbReference>
<keyword evidence="2" id="KW-0378">Hydrolase</keyword>
<accession>A0A484H9P9</accession>
<dbReference type="PANTHER" id="PTHR30163:SF8">
    <property type="entry name" value="LYTIC MUREIN TRANSGLYCOSYLASE"/>
    <property type="match status" value="1"/>
</dbReference>
<dbReference type="GO" id="GO:0016798">
    <property type="term" value="F:hydrolase activity, acting on glycosyl bonds"/>
    <property type="evidence" value="ECO:0007669"/>
    <property type="project" value="UniProtKB-KW"/>
</dbReference>
<dbReference type="Gene3D" id="1.10.8.350">
    <property type="entry name" value="Bacterial muramidase"/>
    <property type="match status" value="1"/>
</dbReference>
<dbReference type="FunFam" id="1.10.8.350:FF:000001">
    <property type="entry name" value="Lytic murein transglycosylase B"/>
    <property type="match status" value="1"/>
</dbReference>
<proteinExistence type="predicted"/>
<dbReference type="InterPro" id="IPR043426">
    <property type="entry name" value="MltB-like"/>
</dbReference>
<dbReference type="PANTHER" id="PTHR30163">
    <property type="entry name" value="MEMBRANE-BOUND LYTIC MUREIN TRANSGLYCOSYLASE B"/>
    <property type="match status" value="1"/>
</dbReference>
<dbReference type="Pfam" id="PF13406">
    <property type="entry name" value="SLT_2"/>
    <property type="match status" value="1"/>
</dbReference>
<evidence type="ECO:0000259" key="1">
    <source>
        <dbReference type="Pfam" id="PF13406"/>
    </source>
</evidence>
<reference evidence="2" key="1">
    <citation type="submission" date="2018-10" db="EMBL/GenBank/DDBJ databases">
        <authorList>
            <person name="Gruber-Vodicka H."/>
            <person name="Jaeckle O."/>
        </authorList>
    </citation>
    <scope>NUCLEOTIDE SEQUENCE</scope>
</reference>
<dbReference type="AlphaFoldDB" id="A0A484H9P9"/>
<dbReference type="CDD" id="cd13399">
    <property type="entry name" value="Slt35-like"/>
    <property type="match status" value="1"/>
</dbReference>
<dbReference type="GO" id="GO:0009253">
    <property type="term" value="P:peptidoglycan catabolic process"/>
    <property type="evidence" value="ECO:0007669"/>
    <property type="project" value="TreeGrafter"/>
</dbReference>
<dbReference type="GO" id="GO:0008933">
    <property type="term" value="F:peptidoglycan lytic transglycosylase activity"/>
    <property type="evidence" value="ECO:0007669"/>
    <property type="project" value="TreeGrafter"/>
</dbReference>
<evidence type="ECO:0000313" key="2">
    <source>
        <dbReference type="EMBL" id="VBB68532.1"/>
    </source>
</evidence>
<dbReference type="EC" id="3.2.1.-" evidence="2"/>
<dbReference type="SUPFAM" id="SSF53955">
    <property type="entry name" value="Lysozyme-like"/>
    <property type="match status" value="1"/>
</dbReference>
<dbReference type="InterPro" id="IPR023346">
    <property type="entry name" value="Lysozyme-like_dom_sf"/>
</dbReference>